<reference evidence="2" key="1">
    <citation type="submission" date="2023-10" db="EMBL/GenBank/DDBJ databases">
        <authorList>
            <person name="Domelevo Entfellner J.-B."/>
        </authorList>
    </citation>
    <scope>NUCLEOTIDE SEQUENCE</scope>
</reference>
<evidence type="ECO:0000313" key="3">
    <source>
        <dbReference type="Proteomes" id="UP001189624"/>
    </source>
</evidence>
<sequence>MGKMKKSRSSIGLSIAIMIMLCFSPAECKFFGSLTCPAKCGIHCVLANLAYPLCFALCVATCPKKSKNGLQCIRRCGVNKSITINVDARGVVTSVVDSCLQACPDD</sequence>
<name>A0AA86W639_9FABA</name>
<dbReference type="Gramene" id="rna-AYBTSS11_LOCUS31496">
    <property type="protein sequence ID" value="CAJ1979282.1"/>
    <property type="gene ID" value="gene-AYBTSS11_LOCUS31496"/>
</dbReference>
<evidence type="ECO:0008006" key="4">
    <source>
        <dbReference type="Google" id="ProtNLM"/>
    </source>
</evidence>
<dbReference type="Proteomes" id="UP001189624">
    <property type="component" value="Chromosome 11"/>
</dbReference>
<accession>A0AA86W639</accession>
<keyword evidence="1" id="KW-0732">Signal</keyword>
<evidence type="ECO:0000256" key="1">
    <source>
        <dbReference type="SAM" id="SignalP"/>
    </source>
</evidence>
<keyword evidence="3" id="KW-1185">Reference proteome</keyword>
<proteinExistence type="predicted"/>
<protein>
    <recommendedName>
        <fullName evidence="4">Thionin-like protein 2</fullName>
    </recommendedName>
</protein>
<organism evidence="2 3">
    <name type="scientific">Sphenostylis stenocarpa</name>
    <dbReference type="NCBI Taxonomy" id="92480"/>
    <lineage>
        <taxon>Eukaryota</taxon>
        <taxon>Viridiplantae</taxon>
        <taxon>Streptophyta</taxon>
        <taxon>Embryophyta</taxon>
        <taxon>Tracheophyta</taxon>
        <taxon>Spermatophyta</taxon>
        <taxon>Magnoliopsida</taxon>
        <taxon>eudicotyledons</taxon>
        <taxon>Gunneridae</taxon>
        <taxon>Pentapetalae</taxon>
        <taxon>rosids</taxon>
        <taxon>fabids</taxon>
        <taxon>Fabales</taxon>
        <taxon>Fabaceae</taxon>
        <taxon>Papilionoideae</taxon>
        <taxon>50 kb inversion clade</taxon>
        <taxon>NPAAA clade</taxon>
        <taxon>indigoferoid/millettioid clade</taxon>
        <taxon>Phaseoleae</taxon>
        <taxon>Sphenostylis</taxon>
    </lineage>
</organism>
<gene>
    <name evidence="2" type="ORF">AYBTSS11_LOCUS31496</name>
</gene>
<dbReference type="AlphaFoldDB" id="A0AA86W639"/>
<feature type="chain" id="PRO_5041743235" description="Thionin-like protein 2" evidence="1">
    <location>
        <begin position="29"/>
        <end position="106"/>
    </location>
</feature>
<evidence type="ECO:0000313" key="2">
    <source>
        <dbReference type="EMBL" id="CAJ1979282.1"/>
    </source>
</evidence>
<dbReference type="EMBL" id="OY731408">
    <property type="protein sequence ID" value="CAJ1979282.1"/>
    <property type="molecule type" value="Genomic_DNA"/>
</dbReference>
<feature type="signal peptide" evidence="1">
    <location>
        <begin position="1"/>
        <end position="28"/>
    </location>
</feature>